<proteinExistence type="inferred from homology"/>
<dbReference type="Gene3D" id="1.20.1250.20">
    <property type="entry name" value="MFS general substrate transporter like domains"/>
    <property type="match status" value="2"/>
</dbReference>
<evidence type="ECO:0000256" key="11">
    <source>
        <dbReference type="ARBA" id="ARBA00023136"/>
    </source>
</evidence>
<accession>A0AAW5C0Y5</accession>
<feature type="transmembrane region" description="Helical" evidence="14">
    <location>
        <begin position="221"/>
        <end position="237"/>
    </location>
</feature>
<feature type="transmembrane region" description="Helical" evidence="14">
    <location>
        <begin position="44"/>
        <end position="64"/>
    </location>
</feature>
<sequence length="454" mass="49425">MDYENNVKRVIPMIMLVFISSATMISVINIISPQLTVDFGISPTTVSLLSMTVMLMMGVASVAYSTLSDYLSIRRLMLFGVCLMDVGAVMGFLAAGRSFYMLLAASALMITGGTCGSGLMIILVSRYIGEREHARYYGFNTACVSISQASGILLGGFFATYIGWRYAFLIPLVSLAALPSICRYVPDERLNQEGRLDIVGLMLLVGFTFLISMYFNMGSTGYLLLSMVVLAVFFIYISKSGRAFIHMDFFRNRNYVTAILLVALTFGIQNSFSFLFPFMAQGVYMVTLDKVSLILLPSYVFAAVIAMNSGRIVTRFKSFRTLCGALVLVMAALAFGALGTDRGMLVLGTCACLFAGGFALVYAPFMEIVISTLAPEQVGVGIGFFNLMTSIGPSLLITLTGRMMSARELAGGPSLVKGNAGLYSNILMVFAAVLLVVFIILRMKKSCYLREDHK</sequence>
<dbReference type="InterPro" id="IPR020846">
    <property type="entry name" value="MFS_dom"/>
</dbReference>
<comment type="subcellular location">
    <subcellularLocation>
        <location evidence="2">Cell membrane</location>
        <topology evidence="2">Multi-pass membrane protein</topology>
    </subcellularLocation>
</comment>
<keyword evidence="7 14" id="KW-0812">Transmembrane</keyword>
<comment type="caution">
    <text evidence="16">The sequence shown here is derived from an EMBL/GenBank/DDBJ whole genome shotgun (WGS) entry which is preliminary data.</text>
</comment>
<dbReference type="Proteomes" id="UP001299608">
    <property type="component" value="Unassembled WGS sequence"/>
</dbReference>
<evidence type="ECO:0000256" key="14">
    <source>
        <dbReference type="SAM" id="Phobius"/>
    </source>
</evidence>
<keyword evidence="8" id="KW-0375">Hydrogen ion transport</keyword>
<keyword evidence="6" id="KW-1003">Cell membrane</keyword>
<feature type="transmembrane region" description="Helical" evidence="14">
    <location>
        <begin position="198"/>
        <end position="215"/>
    </location>
</feature>
<dbReference type="EMBL" id="JAKNGE010000055">
    <property type="protein sequence ID" value="MCG4749193.1"/>
    <property type="molecule type" value="Genomic_DNA"/>
</dbReference>
<dbReference type="PANTHER" id="PTHR23501">
    <property type="entry name" value="MAJOR FACILITATOR SUPERFAMILY"/>
    <property type="match status" value="1"/>
</dbReference>
<keyword evidence="10" id="KW-0406">Ion transport</keyword>
<dbReference type="InterPro" id="IPR011701">
    <property type="entry name" value="MFS"/>
</dbReference>
<dbReference type="GO" id="GO:1902600">
    <property type="term" value="P:proton transmembrane transport"/>
    <property type="evidence" value="ECO:0007669"/>
    <property type="project" value="UniProtKB-KW"/>
</dbReference>
<feature type="transmembrane region" description="Helical" evidence="14">
    <location>
        <begin position="319"/>
        <end position="338"/>
    </location>
</feature>
<feature type="transmembrane region" description="Helical" evidence="14">
    <location>
        <begin position="344"/>
        <end position="366"/>
    </location>
</feature>
<comment type="similarity">
    <text evidence="3">Belongs to the major facilitator superfamily. TCR/Tet family.</text>
</comment>
<evidence type="ECO:0000256" key="2">
    <source>
        <dbReference type="ARBA" id="ARBA00004651"/>
    </source>
</evidence>
<evidence type="ECO:0000256" key="4">
    <source>
        <dbReference type="ARBA" id="ARBA00022448"/>
    </source>
</evidence>
<keyword evidence="12" id="KW-0046">Antibiotic resistance</keyword>
<dbReference type="GO" id="GO:0005886">
    <property type="term" value="C:plasma membrane"/>
    <property type="evidence" value="ECO:0007669"/>
    <property type="project" value="UniProtKB-SubCell"/>
</dbReference>
<gene>
    <name evidence="16" type="ORF">L0N08_27680</name>
</gene>
<evidence type="ECO:0000256" key="13">
    <source>
        <dbReference type="ARBA" id="ARBA00040630"/>
    </source>
</evidence>
<feature type="transmembrane region" description="Helical" evidence="14">
    <location>
        <begin position="258"/>
        <end position="279"/>
    </location>
</feature>
<evidence type="ECO:0000256" key="8">
    <source>
        <dbReference type="ARBA" id="ARBA00022781"/>
    </source>
</evidence>
<feature type="transmembrane region" description="Helical" evidence="14">
    <location>
        <begin position="378"/>
        <end position="400"/>
    </location>
</feature>
<evidence type="ECO:0000256" key="12">
    <source>
        <dbReference type="ARBA" id="ARBA00023251"/>
    </source>
</evidence>
<dbReference type="Pfam" id="PF07690">
    <property type="entry name" value="MFS_1"/>
    <property type="match status" value="1"/>
</dbReference>
<feature type="transmembrane region" description="Helical" evidence="14">
    <location>
        <begin position="420"/>
        <end position="441"/>
    </location>
</feature>
<feature type="transmembrane region" description="Helical" evidence="14">
    <location>
        <begin position="76"/>
        <end position="95"/>
    </location>
</feature>
<evidence type="ECO:0000256" key="9">
    <source>
        <dbReference type="ARBA" id="ARBA00022989"/>
    </source>
</evidence>
<feature type="transmembrane region" description="Helical" evidence="14">
    <location>
        <begin position="291"/>
        <end position="307"/>
    </location>
</feature>
<keyword evidence="4" id="KW-0813">Transport</keyword>
<keyword evidence="5" id="KW-0050">Antiport</keyword>
<feature type="transmembrane region" description="Helical" evidence="14">
    <location>
        <begin position="168"/>
        <end position="186"/>
    </location>
</feature>
<feature type="transmembrane region" description="Helical" evidence="14">
    <location>
        <begin position="101"/>
        <end position="124"/>
    </location>
</feature>
<dbReference type="PRINTS" id="PR01036">
    <property type="entry name" value="TCRTETB"/>
</dbReference>
<reference evidence="16" key="1">
    <citation type="submission" date="2022-01" db="EMBL/GenBank/DDBJ databases">
        <title>Collection of gut derived symbiotic bacterial strains cultured from healthy donors.</title>
        <authorList>
            <person name="Lin H."/>
            <person name="Kohout C."/>
            <person name="Waligurski E."/>
            <person name="Pamer E.G."/>
        </authorList>
    </citation>
    <scope>NUCLEOTIDE SEQUENCE</scope>
    <source>
        <strain evidence="16">DFI.6.55</strain>
    </source>
</reference>
<feature type="transmembrane region" description="Helical" evidence="14">
    <location>
        <begin position="12"/>
        <end position="32"/>
    </location>
</feature>
<feature type="transmembrane region" description="Helical" evidence="14">
    <location>
        <begin position="136"/>
        <end position="162"/>
    </location>
</feature>
<evidence type="ECO:0000256" key="3">
    <source>
        <dbReference type="ARBA" id="ARBA00007520"/>
    </source>
</evidence>
<keyword evidence="9 14" id="KW-1133">Transmembrane helix</keyword>
<protein>
    <recommendedName>
        <fullName evidence="13">Tetracycline resistance protein</fullName>
    </recommendedName>
</protein>
<evidence type="ECO:0000256" key="5">
    <source>
        <dbReference type="ARBA" id="ARBA00022449"/>
    </source>
</evidence>
<dbReference type="GO" id="GO:0015297">
    <property type="term" value="F:antiporter activity"/>
    <property type="evidence" value="ECO:0007669"/>
    <property type="project" value="UniProtKB-KW"/>
</dbReference>
<dbReference type="PROSITE" id="PS50850">
    <property type="entry name" value="MFS"/>
    <property type="match status" value="1"/>
</dbReference>
<name>A0AAW5C0Y5_9FIRM</name>
<evidence type="ECO:0000256" key="7">
    <source>
        <dbReference type="ARBA" id="ARBA00022692"/>
    </source>
</evidence>
<comment type="function">
    <text evidence="1">Resistance to tetracycline by an active tetracycline efflux. This is an energy-dependent process that decreases the accumulation of the antibiotic in whole cells. This protein functions as a metal-tetracycline/H(+) antiporter.</text>
</comment>
<evidence type="ECO:0000256" key="10">
    <source>
        <dbReference type="ARBA" id="ARBA00023065"/>
    </source>
</evidence>
<evidence type="ECO:0000256" key="6">
    <source>
        <dbReference type="ARBA" id="ARBA00022475"/>
    </source>
</evidence>
<dbReference type="SUPFAM" id="SSF103473">
    <property type="entry name" value="MFS general substrate transporter"/>
    <property type="match status" value="1"/>
</dbReference>
<dbReference type="InterPro" id="IPR036259">
    <property type="entry name" value="MFS_trans_sf"/>
</dbReference>
<dbReference type="RefSeq" id="WP_227117214.1">
    <property type="nucleotide sequence ID" value="NZ_BAABZL010000001.1"/>
</dbReference>
<evidence type="ECO:0000256" key="1">
    <source>
        <dbReference type="ARBA" id="ARBA00003279"/>
    </source>
</evidence>
<keyword evidence="11 14" id="KW-0472">Membrane</keyword>
<evidence type="ECO:0000259" key="15">
    <source>
        <dbReference type="PROSITE" id="PS50850"/>
    </source>
</evidence>
<dbReference type="GeneID" id="97203472"/>
<dbReference type="PANTHER" id="PTHR23501:SF188">
    <property type="entry name" value="TETRACYCLINE RESISTANCE PROTEIN"/>
    <property type="match status" value="1"/>
</dbReference>
<organism evidence="16 17">
    <name type="scientific">Enterocloster aldenensis</name>
    <dbReference type="NCBI Taxonomy" id="358742"/>
    <lineage>
        <taxon>Bacteria</taxon>
        <taxon>Bacillati</taxon>
        <taxon>Bacillota</taxon>
        <taxon>Clostridia</taxon>
        <taxon>Lachnospirales</taxon>
        <taxon>Lachnospiraceae</taxon>
        <taxon>Enterocloster</taxon>
    </lineage>
</organism>
<feature type="domain" description="Major facilitator superfamily (MFS) profile" evidence="15">
    <location>
        <begin position="10"/>
        <end position="444"/>
    </location>
</feature>
<dbReference type="GO" id="GO:0046677">
    <property type="term" value="P:response to antibiotic"/>
    <property type="evidence" value="ECO:0007669"/>
    <property type="project" value="UniProtKB-KW"/>
</dbReference>
<evidence type="ECO:0000313" key="16">
    <source>
        <dbReference type="EMBL" id="MCG4749193.1"/>
    </source>
</evidence>
<dbReference type="AlphaFoldDB" id="A0AAW5C0Y5"/>
<evidence type="ECO:0000313" key="17">
    <source>
        <dbReference type="Proteomes" id="UP001299608"/>
    </source>
</evidence>